<dbReference type="PANTHER" id="PTHR21266">
    <property type="entry name" value="IRON-SULFUR DOMAIN CONTAINING PROTEIN"/>
    <property type="match status" value="1"/>
</dbReference>
<feature type="domain" description="Rieske" evidence="6">
    <location>
        <begin position="27"/>
        <end position="106"/>
    </location>
</feature>
<proteinExistence type="predicted"/>
<protein>
    <recommendedName>
        <fullName evidence="6">Rieske domain-containing protein</fullName>
    </recommendedName>
</protein>
<dbReference type="InterPro" id="IPR036922">
    <property type="entry name" value="Rieske_2Fe-2S_sf"/>
</dbReference>
<evidence type="ECO:0000256" key="5">
    <source>
        <dbReference type="ARBA" id="ARBA00023014"/>
    </source>
</evidence>
<dbReference type="GO" id="GO:0051537">
    <property type="term" value="F:2 iron, 2 sulfur cluster binding"/>
    <property type="evidence" value="ECO:0007669"/>
    <property type="project" value="UniProtKB-KW"/>
</dbReference>
<feature type="non-terminal residue" evidence="7">
    <location>
        <position position="106"/>
    </location>
</feature>
<organism evidence="7">
    <name type="scientific">marine metagenome</name>
    <dbReference type="NCBI Taxonomy" id="408172"/>
    <lineage>
        <taxon>unclassified sequences</taxon>
        <taxon>metagenomes</taxon>
        <taxon>ecological metagenomes</taxon>
    </lineage>
</organism>
<dbReference type="PANTHER" id="PTHR21266:SF59">
    <property type="entry name" value="BLR4922 PROTEIN"/>
    <property type="match status" value="1"/>
</dbReference>
<dbReference type="SUPFAM" id="SSF50022">
    <property type="entry name" value="ISP domain"/>
    <property type="match status" value="1"/>
</dbReference>
<dbReference type="Gene3D" id="2.102.10.10">
    <property type="entry name" value="Rieske [2Fe-2S] iron-sulphur domain"/>
    <property type="match status" value="1"/>
</dbReference>
<dbReference type="GO" id="GO:0016491">
    <property type="term" value="F:oxidoreductase activity"/>
    <property type="evidence" value="ECO:0007669"/>
    <property type="project" value="UniProtKB-KW"/>
</dbReference>
<dbReference type="Pfam" id="PF00355">
    <property type="entry name" value="Rieske"/>
    <property type="match status" value="1"/>
</dbReference>
<keyword evidence="2" id="KW-0479">Metal-binding</keyword>
<keyword evidence="3" id="KW-0560">Oxidoreductase</keyword>
<dbReference type="EMBL" id="UINC01080038">
    <property type="protein sequence ID" value="SVC22611.1"/>
    <property type="molecule type" value="Genomic_DNA"/>
</dbReference>
<reference evidence="7" key="1">
    <citation type="submission" date="2018-05" db="EMBL/GenBank/DDBJ databases">
        <authorList>
            <person name="Lanie J.A."/>
            <person name="Ng W.-L."/>
            <person name="Kazmierczak K.M."/>
            <person name="Andrzejewski T.M."/>
            <person name="Davidsen T.M."/>
            <person name="Wayne K.J."/>
            <person name="Tettelin H."/>
            <person name="Glass J.I."/>
            <person name="Rusch D."/>
            <person name="Podicherti R."/>
            <person name="Tsui H.-C.T."/>
            <person name="Winkler M.E."/>
        </authorList>
    </citation>
    <scope>NUCLEOTIDE SEQUENCE</scope>
</reference>
<sequence length="106" mass="12017">MVSQADNDILTRTSPGTAMRQVMRRYWMPALHTAELPDTDCPPVRVRLLGELLVAFRDTSGQIGLLENACLHEQASLFLGRNEESGARCVFHGWKFDRHGRCLDMM</sequence>
<evidence type="ECO:0000256" key="1">
    <source>
        <dbReference type="ARBA" id="ARBA00022714"/>
    </source>
</evidence>
<evidence type="ECO:0000259" key="6">
    <source>
        <dbReference type="PROSITE" id="PS51296"/>
    </source>
</evidence>
<dbReference type="InterPro" id="IPR017941">
    <property type="entry name" value="Rieske_2Fe-2S"/>
</dbReference>
<evidence type="ECO:0000256" key="3">
    <source>
        <dbReference type="ARBA" id="ARBA00023002"/>
    </source>
</evidence>
<name>A0A382KIT0_9ZZZZ</name>
<keyword evidence="4" id="KW-0408">Iron</keyword>
<keyword evidence="5" id="KW-0411">Iron-sulfur</keyword>
<dbReference type="InterPro" id="IPR050584">
    <property type="entry name" value="Cholesterol_7-desaturase"/>
</dbReference>
<dbReference type="GO" id="GO:0046872">
    <property type="term" value="F:metal ion binding"/>
    <property type="evidence" value="ECO:0007669"/>
    <property type="project" value="UniProtKB-KW"/>
</dbReference>
<gene>
    <name evidence="7" type="ORF">METZ01_LOCUS275465</name>
</gene>
<evidence type="ECO:0000256" key="2">
    <source>
        <dbReference type="ARBA" id="ARBA00022723"/>
    </source>
</evidence>
<accession>A0A382KIT0</accession>
<evidence type="ECO:0000313" key="7">
    <source>
        <dbReference type="EMBL" id="SVC22611.1"/>
    </source>
</evidence>
<dbReference type="AlphaFoldDB" id="A0A382KIT0"/>
<dbReference type="PROSITE" id="PS51296">
    <property type="entry name" value="RIESKE"/>
    <property type="match status" value="1"/>
</dbReference>
<evidence type="ECO:0000256" key="4">
    <source>
        <dbReference type="ARBA" id="ARBA00023004"/>
    </source>
</evidence>
<keyword evidence="1" id="KW-0001">2Fe-2S</keyword>